<dbReference type="STRING" id="1116472.MGMO_177c00230"/>
<protein>
    <recommendedName>
        <fullName evidence="1">Putative zinc-finger domain-containing protein</fullName>
    </recommendedName>
</protein>
<proteinExistence type="predicted"/>
<dbReference type="EMBL" id="AYLO01000162">
    <property type="protein sequence ID" value="ESS66732.1"/>
    <property type="molecule type" value="Genomic_DNA"/>
</dbReference>
<keyword evidence="3" id="KW-1185">Reference proteome</keyword>
<feature type="domain" description="Putative zinc-finger" evidence="1">
    <location>
        <begin position="4"/>
        <end position="38"/>
    </location>
</feature>
<reference evidence="2 3" key="1">
    <citation type="journal article" date="2013" name="Genome Announc.">
        <title>Draft Genome Sequence of the Methanotrophic Gammaproteobacterium Methyloglobulus morosus DSM 22980 Strain KoM1.</title>
        <authorList>
            <person name="Poehlein A."/>
            <person name="Deutzmann J.S."/>
            <person name="Daniel R."/>
            <person name="Simeonova D.D."/>
        </authorList>
    </citation>
    <scope>NUCLEOTIDE SEQUENCE [LARGE SCALE GENOMIC DNA]</scope>
    <source>
        <strain evidence="2 3">KoM1</strain>
    </source>
</reference>
<sequence>MLTCKEASFLASKEMDGTLSWREKMALRLHVGMCDMCRRYLRDLKRLRVMMRRAGIVGQTLLPTTATLSEKARERIKQALNNAAQFHK</sequence>
<organism evidence="2 3">
    <name type="scientific">Methyloglobulus morosus KoM1</name>
    <dbReference type="NCBI Taxonomy" id="1116472"/>
    <lineage>
        <taxon>Bacteria</taxon>
        <taxon>Pseudomonadati</taxon>
        <taxon>Pseudomonadota</taxon>
        <taxon>Gammaproteobacteria</taxon>
        <taxon>Methylococcales</taxon>
        <taxon>Methylococcaceae</taxon>
        <taxon>Methyloglobulus</taxon>
    </lineage>
</organism>
<dbReference type="eggNOG" id="ENOG5030KCW">
    <property type="taxonomic scope" value="Bacteria"/>
</dbReference>
<dbReference type="AlphaFoldDB" id="V5BKR9"/>
<evidence type="ECO:0000259" key="1">
    <source>
        <dbReference type="Pfam" id="PF13490"/>
    </source>
</evidence>
<dbReference type="RefSeq" id="WP_023496558.1">
    <property type="nucleotide sequence ID" value="NZ_AYLO01000162.1"/>
</dbReference>
<gene>
    <name evidence="2" type="ORF">MGMO_177c00230</name>
</gene>
<dbReference type="Pfam" id="PF13490">
    <property type="entry name" value="zf-HC2"/>
    <property type="match status" value="1"/>
</dbReference>
<dbReference type="Proteomes" id="UP000017842">
    <property type="component" value="Unassembled WGS sequence"/>
</dbReference>
<name>V5BKR9_9GAMM</name>
<evidence type="ECO:0000313" key="2">
    <source>
        <dbReference type="EMBL" id="ESS66732.1"/>
    </source>
</evidence>
<dbReference type="InterPro" id="IPR027383">
    <property type="entry name" value="Znf_put"/>
</dbReference>
<evidence type="ECO:0000313" key="3">
    <source>
        <dbReference type="Proteomes" id="UP000017842"/>
    </source>
</evidence>
<accession>V5BKR9</accession>
<comment type="caution">
    <text evidence="2">The sequence shown here is derived from an EMBL/GenBank/DDBJ whole genome shotgun (WGS) entry which is preliminary data.</text>
</comment>